<dbReference type="Gene3D" id="3.40.50.10350">
    <property type="entry name" value="Glycerate kinase, domain 1"/>
    <property type="match status" value="1"/>
</dbReference>
<dbReference type="InterPro" id="IPR018193">
    <property type="entry name" value="Glyc_kinase_flavodox-like_fold"/>
</dbReference>
<dbReference type="PIRSF" id="PIRSF006078">
    <property type="entry name" value="GlxK"/>
    <property type="match status" value="1"/>
</dbReference>
<dbReference type="InterPro" id="IPR036129">
    <property type="entry name" value="Glycerate_kinase_sf"/>
</dbReference>
<dbReference type="Pfam" id="PF02595">
    <property type="entry name" value="Gly_kinase"/>
    <property type="match status" value="1"/>
</dbReference>
<dbReference type="NCBIfam" id="TIGR00045">
    <property type="entry name" value="glycerate kinase"/>
    <property type="match status" value="1"/>
</dbReference>
<dbReference type="AlphaFoldDB" id="A0A542ZSM4"/>
<dbReference type="Proteomes" id="UP000316196">
    <property type="component" value="Unassembled WGS sequence"/>
</dbReference>
<keyword evidence="6" id="KW-1185">Reference proteome</keyword>
<evidence type="ECO:0000256" key="1">
    <source>
        <dbReference type="ARBA" id="ARBA00006284"/>
    </source>
</evidence>
<organism evidence="5 6">
    <name type="scientific">Propioniferax innocua</name>
    <dbReference type="NCBI Taxonomy" id="1753"/>
    <lineage>
        <taxon>Bacteria</taxon>
        <taxon>Bacillati</taxon>
        <taxon>Actinomycetota</taxon>
        <taxon>Actinomycetes</taxon>
        <taxon>Propionibacteriales</taxon>
        <taxon>Propionibacteriaceae</taxon>
        <taxon>Propioniferax</taxon>
    </lineage>
</organism>
<dbReference type="PANTHER" id="PTHR21599">
    <property type="entry name" value="GLYCERATE KINASE"/>
    <property type="match status" value="1"/>
</dbReference>
<dbReference type="Gene3D" id="3.90.1510.10">
    <property type="entry name" value="Glycerate kinase, domain 2"/>
    <property type="match status" value="1"/>
</dbReference>
<evidence type="ECO:0000313" key="6">
    <source>
        <dbReference type="Proteomes" id="UP000316196"/>
    </source>
</evidence>
<dbReference type="SUPFAM" id="SSF110738">
    <property type="entry name" value="Glycerate kinase I"/>
    <property type="match status" value="1"/>
</dbReference>
<dbReference type="GO" id="GO:0031388">
    <property type="term" value="P:organic acid phosphorylation"/>
    <property type="evidence" value="ECO:0007669"/>
    <property type="project" value="UniProtKB-UniRule"/>
</dbReference>
<dbReference type="RefSeq" id="WP_142093085.1">
    <property type="nucleotide sequence ID" value="NZ_BAAAMD010000002.1"/>
</dbReference>
<keyword evidence="2 4" id="KW-0808">Transferase</keyword>
<protein>
    <submittedName>
        <fullName evidence="5">Glycerate kinase</fullName>
    </submittedName>
</protein>
<evidence type="ECO:0000256" key="2">
    <source>
        <dbReference type="ARBA" id="ARBA00022679"/>
    </source>
</evidence>
<name>A0A542ZSM4_9ACTN</name>
<dbReference type="GO" id="GO:0008887">
    <property type="term" value="F:glycerate kinase activity"/>
    <property type="evidence" value="ECO:0007669"/>
    <property type="project" value="UniProtKB-UniRule"/>
</dbReference>
<dbReference type="PANTHER" id="PTHR21599:SF0">
    <property type="entry name" value="GLYCERATE KINASE"/>
    <property type="match status" value="1"/>
</dbReference>
<sequence>MLILCAPDSFKESMTAQRAARAMAVGIKSVFPEAEVVELPLADGGEGTVEAVCAAMGGAVQRVVVEDALGRERSGEFAWIPQTKLAVLESAAACGLEHIPREARDPLVTSTRGVGQLISAALDLGAEEIVIGLGGSATNDAGAGMLEALGVRFLGEDGKALPPGGAALTGLVDVDLSGLDPRLAGTRVRAACDVDNPLLGPAGASAVFGPQKGASPADVETLEASLTRWADVMEAVTGKRVRDIAGAGAAGGMAAGLLIGAPAVLQSGADLVLDAVGAQTLLEKADLVLTGEGSFDLQSANGKVPCQLASRAAASGAVTFVFAGRVALGPSDHLPPGVDAVIPIVREPGSLEDALANGEQNLQAAVATACQLIKIGRGEIGADR</sequence>
<comment type="similarity">
    <text evidence="1 4">Belongs to the glycerate kinase type-1 family.</text>
</comment>
<evidence type="ECO:0000313" key="5">
    <source>
        <dbReference type="EMBL" id="TQL63354.1"/>
    </source>
</evidence>
<evidence type="ECO:0000256" key="3">
    <source>
        <dbReference type="ARBA" id="ARBA00022777"/>
    </source>
</evidence>
<proteinExistence type="inferred from homology"/>
<dbReference type="EMBL" id="VFOR01000001">
    <property type="protein sequence ID" value="TQL63354.1"/>
    <property type="molecule type" value="Genomic_DNA"/>
</dbReference>
<reference evidence="5 6" key="1">
    <citation type="submission" date="2019-06" db="EMBL/GenBank/DDBJ databases">
        <title>Sequencing the genomes of 1000 actinobacteria strains.</title>
        <authorList>
            <person name="Klenk H.-P."/>
        </authorList>
    </citation>
    <scope>NUCLEOTIDE SEQUENCE [LARGE SCALE GENOMIC DNA]</scope>
    <source>
        <strain evidence="5 6">DSM 8251</strain>
    </source>
</reference>
<dbReference type="OrthoDB" id="9774290at2"/>
<accession>A0A542ZSM4</accession>
<dbReference type="InterPro" id="IPR018197">
    <property type="entry name" value="Glycerate_kinase_RE-like"/>
</dbReference>
<gene>
    <name evidence="5" type="ORF">FB460_1162</name>
</gene>
<evidence type="ECO:0000256" key="4">
    <source>
        <dbReference type="PIRNR" id="PIRNR006078"/>
    </source>
</evidence>
<dbReference type="InterPro" id="IPR004381">
    <property type="entry name" value="Glycerate_kinase"/>
</dbReference>
<comment type="caution">
    <text evidence="5">The sequence shown here is derived from an EMBL/GenBank/DDBJ whole genome shotgun (WGS) entry which is preliminary data.</text>
</comment>
<keyword evidence="3 4" id="KW-0418">Kinase</keyword>